<dbReference type="InterPro" id="IPR031321">
    <property type="entry name" value="UCP012641"/>
</dbReference>
<dbReference type="RefSeq" id="WP_177157787.1">
    <property type="nucleotide sequence ID" value="NZ_JABCJE010000004.1"/>
</dbReference>
<comment type="caution">
    <text evidence="2">The sequence shown here is derived from an EMBL/GenBank/DDBJ whole genome shotgun (WGS) entry which is preliminary data.</text>
</comment>
<protein>
    <recommendedName>
        <fullName evidence="1">Zinc-ribbon domain-containing protein</fullName>
    </recommendedName>
</protein>
<dbReference type="InterPro" id="IPR011201">
    <property type="entry name" value="Zinc-ribbon_6_bact"/>
</dbReference>
<feature type="domain" description="Zinc-ribbon" evidence="1">
    <location>
        <begin position="3"/>
        <end position="72"/>
    </location>
</feature>
<name>A0A850QAW5_9RHOB</name>
<dbReference type="AlphaFoldDB" id="A0A850QAW5"/>
<dbReference type="Proteomes" id="UP000592216">
    <property type="component" value="Unassembled WGS sequence"/>
</dbReference>
<gene>
    <name evidence="2" type="ORF">HJ536_11400</name>
</gene>
<dbReference type="Pfam" id="PF15887">
    <property type="entry name" value="Peptidase_Mx"/>
    <property type="match status" value="1"/>
</dbReference>
<organism evidence="2 3">
    <name type="scientific">Donghicola mangrovi</name>
    <dbReference type="NCBI Taxonomy" id="2729614"/>
    <lineage>
        <taxon>Bacteria</taxon>
        <taxon>Pseudomonadati</taxon>
        <taxon>Pseudomonadota</taxon>
        <taxon>Alphaproteobacteria</taxon>
        <taxon>Rhodobacterales</taxon>
        <taxon>Roseobacteraceae</taxon>
        <taxon>Donghicola</taxon>
    </lineage>
</organism>
<sequence>MQVFHCPACAARVYFDNLACTCGQALVFAPDTQAITALQTGCANRDRIGCNWTPMDGGLCRSCAMTETVPDTDRPANIDLWSRTEEAKRWMLANLSRWGWFGPQDTGALPVFQLLSEKTSDGKTRVVMGHADGEITINVSEASPVTLAARQTALGELYRTMVGHMRHEMAHFLFLRLSEDPAFLSEFRATFGDERADYGAALEQHYADPAPMDGTYITSYASAHPHEDWAETTAHLLHLVDLLDSVQAVGIGFQGGPQGGYDPYQDSDTENMIRMAIDATLAINHVNRALDLPDLYPFVLTPAVKAKLALAHRYLRRTVNNTAPQPELVA</sequence>
<dbReference type="EMBL" id="JABCJE010000004">
    <property type="protein sequence ID" value="NVO23960.1"/>
    <property type="molecule type" value="Genomic_DNA"/>
</dbReference>
<proteinExistence type="predicted"/>
<dbReference type="Gene3D" id="3.40.390.70">
    <property type="match status" value="1"/>
</dbReference>
<accession>A0A850QAW5</accession>
<evidence type="ECO:0000313" key="3">
    <source>
        <dbReference type="Proteomes" id="UP000592216"/>
    </source>
</evidence>
<evidence type="ECO:0000313" key="2">
    <source>
        <dbReference type="EMBL" id="NVO23960.1"/>
    </source>
</evidence>
<reference evidence="2 3" key="1">
    <citation type="submission" date="2020-04" db="EMBL/GenBank/DDBJ databases">
        <title>Donghicola sp., a member of the Rhodobacteraceae family isolated from mangrove forest in Thailand.</title>
        <authorList>
            <person name="Charoenyingcharoen P."/>
            <person name="Yukphan P."/>
        </authorList>
    </citation>
    <scope>NUCLEOTIDE SEQUENCE [LARGE SCALE GENOMIC DNA]</scope>
    <source>
        <strain evidence="2 3">B5-SW-15</strain>
    </source>
</reference>
<dbReference type="Pfam" id="PF10005">
    <property type="entry name" value="Zn_ribbon_DZR_6"/>
    <property type="match status" value="1"/>
</dbReference>
<dbReference type="PIRSF" id="PIRSF012641">
    <property type="entry name" value="UCP012641"/>
    <property type="match status" value="1"/>
</dbReference>
<evidence type="ECO:0000259" key="1">
    <source>
        <dbReference type="Pfam" id="PF10005"/>
    </source>
</evidence>